<dbReference type="AlphaFoldDB" id="A0A8J7LE28"/>
<dbReference type="InterPro" id="IPR016167">
    <property type="entry name" value="FAD-bd_PCMH_sub1"/>
</dbReference>
<evidence type="ECO:0000313" key="4">
    <source>
        <dbReference type="Proteomes" id="UP000662314"/>
    </source>
</evidence>
<dbReference type="SUPFAM" id="SSF55447">
    <property type="entry name" value="CO dehydrogenase flavoprotein C-terminal domain-like"/>
    <property type="match status" value="1"/>
</dbReference>
<dbReference type="Gene3D" id="3.30.465.10">
    <property type="match status" value="1"/>
</dbReference>
<dbReference type="EMBL" id="JAECZA010000075">
    <property type="protein sequence ID" value="MBH8574507.1"/>
    <property type="molecule type" value="Genomic_DNA"/>
</dbReference>
<gene>
    <name evidence="3" type="ORF">I8752_16050</name>
</gene>
<accession>A0A8J7LE28</accession>
<dbReference type="InterPro" id="IPR016169">
    <property type="entry name" value="FAD-bd_PCMH_sub2"/>
</dbReference>
<dbReference type="Proteomes" id="UP000662314">
    <property type="component" value="Unassembled WGS sequence"/>
</dbReference>
<dbReference type="PANTHER" id="PTHR42659">
    <property type="entry name" value="XANTHINE DEHYDROGENASE SUBUNIT C-RELATED"/>
    <property type="match status" value="1"/>
</dbReference>
<name>A0A8J7LE28_9NOST</name>
<evidence type="ECO:0000313" key="3">
    <source>
        <dbReference type="EMBL" id="MBH8574507.1"/>
    </source>
</evidence>
<keyword evidence="1" id="KW-0560">Oxidoreductase</keyword>
<keyword evidence="4" id="KW-1185">Reference proteome</keyword>
<dbReference type="InterPro" id="IPR002346">
    <property type="entry name" value="Mopterin_DH_FAD-bd"/>
</dbReference>
<dbReference type="Pfam" id="PF00941">
    <property type="entry name" value="FAD_binding_5"/>
    <property type="match status" value="1"/>
</dbReference>
<dbReference type="InterPro" id="IPR036318">
    <property type="entry name" value="FAD-bd_PCMH-like_sf"/>
</dbReference>
<dbReference type="InterPro" id="IPR051312">
    <property type="entry name" value="Diverse_Substr_Oxidored"/>
</dbReference>
<dbReference type="RefSeq" id="WP_214433313.1">
    <property type="nucleotide sequence ID" value="NZ_CAWPUQ010000312.1"/>
</dbReference>
<reference evidence="3 4" key="1">
    <citation type="journal article" date="2021" name="Int. J. Syst. Evol. Microbiol.">
        <title>Amazonocrinis nigriterrae gen. nov., sp. nov., Atlanticothrix silvestris gen. nov., sp. nov. and Dendronalium phyllosphericum gen. nov., sp. nov., nostocacean cyanobacteria from Brazilian environments.</title>
        <authorList>
            <person name="Alvarenga D.O."/>
            <person name="Andreote A.P.D."/>
            <person name="Branco L.H.Z."/>
            <person name="Delbaje E."/>
            <person name="Cruz R.B."/>
            <person name="Varani A.M."/>
            <person name="Fiore M.F."/>
        </authorList>
    </citation>
    <scope>NUCLEOTIDE SEQUENCE [LARGE SCALE GENOMIC DNA]</scope>
    <source>
        <strain evidence="3 4">CENA369</strain>
    </source>
</reference>
<dbReference type="GO" id="GO:0071949">
    <property type="term" value="F:FAD binding"/>
    <property type="evidence" value="ECO:0007669"/>
    <property type="project" value="InterPro"/>
</dbReference>
<dbReference type="GO" id="GO:0016491">
    <property type="term" value="F:oxidoreductase activity"/>
    <property type="evidence" value="ECO:0007669"/>
    <property type="project" value="UniProtKB-KW"/>
</dbReference>
<dbReference type="InterPro" id="IPR036683">
    <property type="entry name" value="CO_DH_flav_C_dom_sf"/>
</dbReference>
<feature type="domain" description="FAD-binding PCMH-type" evidence="2">
    <location>
        <begin position="1"/>
        <end position="222"/>
    </location>
</feature>
<dbReference type="SUPFAM" id="SSF56176">
    <property type="entry name" value="FAD-binding/transporter-associated domain-like"/>
    <property type="match status" value="1"/>
</dbReference>
<dbReference type="Gene3D" id="3.30.390.50">
    <property type="entry name" value="CO dehydrogenase flavoprotein, C-terminal domain"/>
    <property type="match status" value="1"/>
</dbReference>
<organism evidence="3 4">
    <name type="scientific">Dendronalium phyllosphericum CENA369</name>
    <dbReference type="NCBI Taxonomy" id="1725256"/>
    <lineage>
        <taxon>Bacteria</taxon>
        <taxon>Bacillati</taxon>
        <taxon>Cyanobacteriota</taxon>
        <taxon>Cyanophyceae</taxon>
        <taxon>Nostocales</taxon>
        <taxon>Nostocaceae</taxon>
        <taxon>Dendronalium</taxon>
        <taxon>Dendronalium phyllosphericum</taxon>
    </lineage>
</organism>
<dbReference type="PROSITE" id="PS51387">
    <property type="entry name" value="FAD_PCMH"/>
    <property type="match status" value="1"/>
</dbReference>
<dbReference type="InterPro" id="IPR005107">
    <property type="entry name" value="CO_DH_flav_C"/>
</dbReference>
<evidence type="ECO:0000256" key="1">
    <source>
        <dbReference type="ARBA" id="ARBA00023002"/>
    </source>
</evidence>
<sequence length="332" mass="35671">MNNFTYIRAASVKDAVQRTTNDNNAMLIAGGTNLVDRLKVFLDEPSQLIDISRLEMKRIEQTPEGGLSIGALVSNTALADHPDVRRDYPILARAILAGASQQIRNMATVGGNLLQRTRCPYYYDTAFACNKRQPGSGCPAATGINRSHAILGASDQCVAVQPSDMCVPLAALDAIVVVEGLKGKRQIPFTDFHRLPENTPQRDTNLEAGEVITSVILPPVPFAKSGVYLKLRDRASYAFALISVAAAVDLANEQIQDVRLAMGGVAHKPWRATEAEKFLIGKPANAATFQQAAEIALEGAKPLTHNSFKVELAKRAIRRALAVSTKGGGVGE</sequence>
<dbReference type="PANTHER" id="PTHR42659:SF1">
    <property type="entry name" value="OXIDOREDUCTASE"/>
    <property type="match status" value="1"/>
</dbReference>
<dbReference type="Pfam" id="PF03450">
    <property type="entry name" value="CO_deh_flav_C"/>
    <property type="match status" value="1"/>
</dbReference>
<proteinExistence type="predicted"/>
<evidence type="ECO:0000259" key="2">
    <source>
        <dbReference type="PROSITE" id="PS51387"/>
    </source>
</evidence>
<dbReference type="Gene3D" id="3.30.43.10">
    <property type="entry name" value="Uridine Diphospho-n-acetylenolpyruvylglucosamine Reductase, domain 2"/>
    <property type="match status" value="1"/>
</dbReference>
<comment type="caution">
    <text evidence="3">The sequence shown here is derived from an EMBL/GenBank/DDBJ whole genome shotgun (WGS) entry which is preliminary data.</text>
</comment>
<dbReference type="SMART" id="SM01092">
    <property type="entry name" value="CO_deh_flav_C"/>
    <property type="match status" value="1"/>
</dbReference>
<protein>
    <submittedName>
        <fullName evidence="3">Xanthine dehydrogenase family protein subunit M</fullName>
    </submittedName>
</protein>
<dbReference type="InterPro" id="IPR016166">
    <property type="entry name" value="FAD-bd_PCMH"/>
</dbReference>